<gene>
    <name evidence="3" type="ORF">QQS21_003685</name>
</gene>
<proteinExistence type="predicted"/>
<comment type="caution">
    <text evidence="3">The sequence shown here is derived from an EMBL/GenBank/DDBJ whole genome shotgun (WGS) entry which is preliminary data.</text>
</comment>
<evidence type="ECO:0000256" key="2">
    <source>
        <dbReference type="SAM" id="MobiDB-lite"/>
    </source>
</evidence>
<evidence type="ECO:0000313" key="3">
    <source>
        <dbReference type="EMBL" id="KAK2605959.1"/>
    </source>
</evidence>
<feature type="region of interest" description="Disordered" evidence="2">
    <location>
        <begin position="1"/>
        <end position="120"/>
    </location>
</feature>
<feature type="compositionally biased region" description="Basic and acidic residues" evidence="2">
    <location>
        <begin position="13"/>
        <end position="75"/>
    </location>
</feature>
<feature type="compositionally biased region" description="Polar residues" evidence="2">
    <location>
        <begin position="107"/>
        <end position="117"/>
    </location>
</feature>
<feature type="compositionally biased region" description="Polar residues" evidence="2">
    <location>
        <begin position="453"/>
        <end position="473"/>
    </location>
</feature>
<organism evidence="3 4">
    <name type="scientific">Conoideocrella luteorostrata</name>
    <dbReference type="NCBI Taxonomy" id="1105319"/>
    <lineage>
        <taxon>Eukaryota</taxon>
        <taxon>Fungi</taxon>
        <taxon>Dikarya</taxon>
        <taxon>Ascomycota</taxon>
        <taxon>Pezizomycotina</taxon>
        <taxon>Sordariomycetes</taxon>
        <taxon>Hypocreomycetidae</taxon>
        <taxon>Hypocreales</taxon>
        <taxon>Clavicipitaceae</taxon>
        <taxon>Conoideocrella</taxon>
    </lineage>
</organism>
<name>A0AAJ0G0F8_9HYPO</name>
<feature type="region of interest" description="Disordered" evidence="2">
    <location>
        <begin position="146"/>
        <end position="165"/>
    </location>
</feature>
<feature type="region of interest" description="Disordered" evidence="2">
    <location>
        <begin position="453"/>
        <end position="477"/>
    </location>
</feature>
<keyword evidence="4" id="KW-1185">Reference proteome</keyword>
<reference evidence="3" key="1">
    <citation type="submission" date="2023-06" db="EMBL/GenBank/DDBJ databases">
        <title>Conoideocrella luteorostrata (Hypocreales: Clavicipitaceae), a potential biocontrol fungus for elongate hemlock scale in United States Christmas tree production areas.</title>
        <authorList>
            <person name="Barrett H."/>
            <person name="Lovett B."/>
            <person name="Macias A.M."/>
            <person name="Stajich J.E."/>
            <person name="Kasson M.T."/>
        </authorList>
    </citation>
    <scope>NUCLEOTIDE SEQUENCE</scope>
    <source>
        <strain evidence="3">ARSEF 14590</strain>
    </source>
</reference>
<dbReference type="EMBL" id="JASWJB010000049">
    <property type="protein sequence ID" value="KAK2605959.1"/>
    <property type="molecule type" value="Genomic_DNA"/>
</dbReference>
<dbReference type="AlphaFoldDB" id="A0AAJ0G0F8"/>
<keyword evidence="1" id="KW-0175">Coiled coil</keyword>
<evidence type="ECO:0000256" key="1">
    <source>
        <dbReference type="SAM" id="Coils"/>
    </source>
</evidence>
<protein>
    <submittedName>
        <fullName evidence="3">Uncharacterized protein</fullName>
    </submittedName>
</protein>
<feature type="coiled-coil region" evidence="1">
    <location>
        <begin position="240"/>
        <end position="302"/>
    </location>
</feature>
<feature type="compositionally biased region" description="Basic and acidic residues" evidence="2">
    <location>
        <begin position="146"/>
        <end position="155"/>
    </location>
</feature>
<dbReference type="Proteomes" id="UP001251528">
    <property type="component" value="Unassembled WGS sequence"/>
</dbReference>
<accession>A0AAJ0G0F8</accession>
<evidence type="ECO:0000313" key="4">
    <source>
        <dbReference type="Proteomes" id="UP001251528"/>
    </source>
</evidence>
<feature type="compositionally biased region" description="Polar residues" evidence="2">
    <location>
        <begin position="78"/>
        <end position="97"/>
    </location>
</feature>
<sequence>MVKGARRPSASESRYRGRRTSDFRDHPRYWSRSPDRDDDRYRPERRDYSPRDRRRSEDRRSDNDRSQVEDKDSHSYSHRANMSSVRGNGLSRSSNQGRDAPLPPATTHETSPANTSQKEAEVKSLVDLLCDRMWWFMQCEQENKKEKKLRADQDRCPPGNSESTPLSDILSIQIEQSQKARKKCSDRINASDSKLLLGIGRFMEKQPACQSAAAQENGVKMDDLEDQLESFRRSFKASYDKHLEEEIVKVNDSFQSLQKETTELKKCLAVEKQRNDKLEKRLEELEQKFDSQSKKQDNLIQAASSKDKDVIDKAVADVAENSEKLKHAHKRLDDLFFDFVNKEELANALRQFDDRASSYLDGTTSTGQEEAGSAPGCKTRLCLQQLSDSFSRLESSPQQDVENSTLQCVITLQKKVEGFAETTQNQSEQNKLTSSALKSLEDSLSRMSSLYSEMNSVRNQPNNPSPAPTTSQSDVDDKIQRLSASLKEDVKAMMQKRLAKVATDLGSFIDKERLEREKTSEKAEKSSATVQLLHQTVDQLRTLATASVGRLNGQVDQQARAIHSCNDSIAAFDSRLQHLARENAEYAEALAMQLQVVNTWQCNFTTKPLYRDIVEHINATMPTATVTQISLLNSRVDAIEGLLKYDDGAMRKRKLPPSVR</sequence>